<accession>C5A5L8</accession>
<gene>
    <name evidence="1" type="ordered locus">TGAM_1028</name>
</gene>
<dbReference type="STRING" id="593117.TGAM_1028"/>
<dbReference type="PATRIC" id="fig|593117.10.peg.1024"/>
<reference evidence="1 2" key="1">
    <citation type="journal article" date="2007" name="Genome Biol.">
        <title>Genome analysis and genome-wide proteomics of Thermococcus gammatolerans, the most radioresistant organism known amongst the Archaea.</title>
        <authorList>
            <person name="Zivanovic Y."/>
            <person name="Armengaud J."/>
            <person name="Lagorce A."/>
            <person name="Leplat C."/>
            <person name="Guerin P."/>
            <person name="Dutertre M."/>
            <person name="Anthouard V."/>
            <person name="Forterre P."/>
            <person name="Wincker P."/>
            <person name="Confalonieri F."/>
        </authorList>
    </citation>
    <scope>NUCLEOTIDE SEQUENCE [LARGE SCALE GENOMIC DNA]</scope>
    <source>
        <strain evidence="2">DSM 15229 / JCM 11827 / EJ3</strain>
    </source>
</reference>
<evidence type="ECO:0000313" key="1">
    <source>
        <dbReference type="EMBL" id="ACS33530.1"/>
    </source>
</evidence>
<proteinExistence type="predicted"/>
<dbReference type="EMBL" id="CP001398">
    <property type="protein sequence ID" value="ACS33530.1"/>
    <property type="molecule type" value="Genomic_DNA"/>
</dbReference>
<protein>
    <submittedName>
        <fullName evidence="1">Uncharacterized protein</fullName>
    </submittedName>
</protein>
<dbReference type="GeneID" id="54763106"/>
<keyword evidence="2" id="KW-1185">Reference proteome</keyword>
<dbReference type="KEGG" id="tga:TGAM_1028"/>
<sequence>MKRAEEDLLNRLDKLLENPEENALEIAYTVKLLRLVQWRDVKGIREFAK</sequence>
<name>C5A5L8_THEGJ</name>
<organism evidence="1 2">
    <name type="scientific">Thermococcus gammatolerans (strain DSM 15229 / JCM 11827 / EJ3)</name>
    <dbReference type="NCBI Taxonomy" id="593117"/>
    <lineage>
        <taxon>Archaea</taxon>
        <taxon>Methanobacteriati</taxon>
        <taxon>Methanobacteriota</taxon>
        <taxon>Thermococci</taxon>
        <taxon>Thermococcales</taxon>
        <taxon>Thermococcaceae</taxon>
        <taxon>Thermococcus</taxon>
    </lineage>
</organism>
<dbReference type="HOGENOM" id="CLU_3131039_0_0_2"/>
<dbReference type="eggNOG" id="arCOG10341">
    <property type="taxonomic scope" value="Archaea"/>
</dbReference>
<evidence type="ECO:0000313" key="2">
    <source>
        <dbReference type="Proteomes" id="UP000001488"/>
    </source>
</evidence>
<dbReference type="Proteomes" id="UP000001488">
    <property type="component" value="Chromosome"/>
</dbReference>
<dbReference type="RefSeq" id="WP_015858644.1">
    <property type="nucleotide sequence ID" value="NC_012804.1"/>
</dbReference>
<dbReference type="PaxDb" id="593117-TGAM_1028"/>
<dbReference type="OrthoDB" id="101815at2157"/>
<dbReference type="AlphaFoldDB" id="C5A5L8"/>